<keyword evidence="3" id="KW-1185">Reference proteome</keyword>
<dbReference type="AlphaFoldDB" id="A0A1P8WDP7"/>
<dbReference type="RefSeq" id="WP_077023839.1">
    <property type="nucleotide sequence ID" value="NZ_CP017641.1"/>
</dbReference>
<feature type="chain" id="PRO_5010304517" evidence="1">
    <location>
        <begin position="28"/>
        <end position="627"/>
    </location>
</feature>
<accession>A0A1P8WDP7</accession>
<evidence type="ECO:0000313" key="3">
    <source>
        <dbReference type="Proteomes" id="UP000187735"/>
    </source>
</evidence>
<gene>
    <name evidence="2" type="ORF">Fuma_01789</name>
</gene>
<evidence type="ECO:0000256" key="1">
    <source>
        <dbReference type="SAM" id="SignalP"/>
    </source>
</evidence>
<sequence length="627" mass="69309" precursor="true">MLYSSYLSRFRLLALLGIAAAAGNAYAFQEKTDLAVGYEEDVLDVPETYDPLVGEKPTATRVAQEAARLAEMAGEEVGEQVSTLVRALFDGEKSDDERLEAVAELKNLIPQFESGERVQRALGRQLRRRVNLAEAVLTGLKQTPEADEARDLANEFLVRAAVDFEMGNRRAHATIVRQNYHALRKYPTLFSKVSSVFARDFFNYNLHFVLSEPMMSRLVSDYRTESGGVADCILGAWVTGCQVTDTMIRADIKPSVGTAAFDIIVDGRTVTNTQGVKSPATIYTHGDHPFTIQKPVYFDGQHISSGNATIDINVRNTTTGIATKFDRIPILRGIVRNIAAKEVAKKKPQTDAIAARKMADRALPRFESEVGQKFSEANHNIQSNIMQNLQDKGIKPSAFSARSSNTHLAVSSRTIASETLAAPRPPTTPAPRRGLAIQLHQSAVNASIDALNLSGKMTPSQVIGRIEEALEDLLKRPVAIKRDNVDDSTLFDFSPSDPVRVRFTEDGVVIILRTGFIQLDKDRTVPRHLLEIPMGIELRNGQLVLIPPETDTRSVIALRPQLIEGRASPRTVIQARTVIKELLEKTFTEPEIEVDSNLDLVMGDGTNLRLQITRFEPNDGWLTVVMQ</sequence>
<dbReference type="KEGG" id="fmr:Fuma_01789"/>
<evidence type="ECO:0000313" key="2">
    <source>
        <dbReference type="EMBL" id="APZ92180.1"/>
    </source>
</evidence>
<feature type="signal peptide" evidence="1">
    <location>
        <begin position="1"/>
        <end position="27"/>
    </location>
</feature>
<name>A0A1P8WDP7_9PLAN</name>
<protein>
    <submittedName>
        <fullName evidence="2">Uncharacterized protein</fullName>
    </submittedName>
</protein>
<dbReference type="OrthoDB" id="245674at2"/>
<organism evidence="2 3">
    <name type="scientific">Fuerstiella marisgermanici</name>
    <dbReference type="NCBI Taxonomy" id="1891926"/>
    <lineage>
        <taxon>Bacteria</taxon>
        <taxon>Pseudomonadati</taxon>
        <taxon>Planctomycetota</taxon>
        <taxon>Planctomycetia</taxon>
        <taxon>Planctomycetales</taxon>
        <taxon>Planctomycetaceae</taxon>
        <taxon>Fuerstiella</taxon>
    </lineage>
</organism>
<dbReference type="EMBL" id="CP017641">
    <property type="protein sequence ID" value="APZ92180.1"/>
    <property type="molecule type" value="Genomic_DNA"/>
</dbReference>
<keyword evidence="1" id="KW-0732">Signal</keyword>
<dbReference type="Proteomes" id="UP000187735">
    <property type="component" value="Chromosome"/>
</dbReference>
<reference evidence="2 3" key="1">
    <citation type="journal article" date="2016" name="Front. Microbiol.">
        <title>Fuerstia marisgermanicae gen. nov., sp. nov., an Unusual Member of the Phylum Planctomycetes from the German Wadden Sea.</title>
        <authorList>
            <person name="Kohn T."/>
            <person name="Heuer A."/>
            <person name="Jogler M."/>
            <person name="Vollmers J."/>
            <person name="Boedeker C."/>
            <person name="Bunk B."/>
            <person name="Rast P."/>
            <person name="Borchert D."/>
            <person name="Glockner I."/>
            <person name="Freese H.M."/>
            <person name="Klenk H.P."/>
            <person name="Overmann J."/>
            <person name="Kaster A.K."/>
            <person name="Rohde M."/>
            <person name="Wiegand S."/>
            <person name="Jogler C."/>
        </authorList>
    </citation>
    <scope>NUCLEOTIDE SEQUENCE [LARGE SCALE GENOMIC DNA]</scope>
    <source>
        <strain evidence="2 3">NH11</strain>
    </source>
</reference>
<proteinExistence type="predicted"/>